<protein>
    <recommendedName>
        <fullName evidence="4">RRM domain-containing protein</fullName>
    </recommendedName>
</protein>
<evidence type="ECO:0000259" key="4">
    <source>
        <dbReference type="PROSITE" id="PS50102"/>
    </source>
</evidence>
<dbReference type="Pfam" id="PF00076">
    <property type="entry name" value="RRM_1"/>
    <property type="match status" value="3"/>
</dbReference>
<evidence type="ECO:0000256" key="3">
    <source>
        <dbReference type="PROSITE-ProRule" id="PRU00176"/>
    </source>
</evidence>
<evidence type="ECO:0000313" key="5">
    <source>
        <dbReference type="EMBL" id="CAE8619368.1"/>
    </source>
</evidence>
<dbReference type="Proteomes" id="UP000654075">
    <property type="component" value="Unassembled WGS sequence"/>
</dbReference>
<evidence type="ECO:0000256" key="2">
    <source>
        <dbReference type="ARBA" id="ARBA00022884"/>
    </source>
</evidence>
<accession>A0A813G937</accession>
<proteinExistence type="predicted"/>
<keyword evidence="1" id="KW-0677">Repeat</keyword>
<dbReference type="EMBL" id="CAJNNV010026994">
    <property type="protein sequence ID" value="CAE8619368.1"/>
    <property type="molecule type" value="Genomic_DNA"/>
</dbReference>
<name>A0A813G937_POLGL</name>
<dbReference type="InterPro" id="IPR012677">
    <property type="entry name" value="Nucleotide-bd_a/b_plait_sf"/>
</dbReference>
<keyword evidence="6" id="KW-1185">Reference proteome</keyword>
<gene>
    <name evidence="5" type="ORF">PGLA1383_LOCUS36958</name>
</gene>
<evidence type="ECO:0000313" key="6">
    <source>
        <dbReference type="Proteomes" id="UP000654075"/>
    </source>
</evidence>
<dbReference type="SUPFAM" id="SSF54928">
    <property type="entry name" value="RNA-binding domain, RBD"/>
    <property type="match status" value="3"/>
</dbReference>
<dbReference type="PANTHER" id="PTHR23236">
    <property type="entry name" value="EUKARYOTIC TRANSLATION INITIATION FACTOR 4B/4H"/>
    <property type="match status" value="1"/>
</dbReference>
<dbReference type="Gene3D" id="3.30.70.330">
    <property type="match status" value="3"/>
</dbReference>
<dbReference type="GO" id="GO:0003723">
    <property type="term" value="F:RNA binding"/>
    <property type="evidence" value="ECO:0007669"/>
    <property type="project" value="UniProtKB-UniRule"/>
</dbReference>
<organism evidence="5 6">
    <name type="scientific">Polarella glacialis</name>
    <name type="common">Dinoflagellate</name>
    <dbReference type="NCBI Taxonomy" id="89957"/>
    <lineage>
        <taxon>Eukaryota</taxon>
        <taxon>Sar</taxon>
        <taxon>Alveolata</taxon>
        <taxon>Dinophyceae</taxon>
        <taxon>Suessiales</taxon>
        <taxon>Suessiaceae</taxon>
        <taxon>Polarella</taxon>
    </lineage>
</organism>
<dbReference type="SMART" id="SM00360">
    <property type="entry name" value="RRM"/>
    <property type="match status" value="2"/>
</dbReference>
<dbReference type="CDD" id="cd00590">
    <property type="entry name" value="RRM_SF"/>
    <property type="match status" value="2"/>
</dbReference>
<feature type="domain" description="RRM" evidence="4">
    <location>
        <begin position="70"/>
        <end position="146"/>
    </location>
</feature>
<dbReference type="OMA" id="TCIITFA"/>
<comment type="caution">
    <text evidence="5">The sequence shown here is derived from an EMBL/GenBank/DDBJ whole genome shotgun (WGS) entry which is preliminary data.</text>
</comment>
<dbReference type="PANTHER" id="PTHR23236:SF119">
    <property type="entry name" value="NUCLEAR RNA-BINDING PROTEIN SART-3"/>
    <property type="match status" value="1"/>
</dbReference>
<feature type="domain" description="RRM" evidence="4">
    <location>
        <begin position="1"/>
        <end position="52"/>
    </location>
</feature>
<dbReference type="InterPro" id="IPR000504">
    <property type="entry name" value="RRM_dom"/>
</dbReference>
<dbReference type="PROSITE" id="PS50102">
    <property type="entry name" value="RRM"/>
    <property type="match status" value="3"/>
</dbReference>
<evidence type="ECO:0000256" key="1">
    <source>
        <dbReference type="ARBA" id="ARBA00022737"/>
    </source>
</evidence>
<keyword evidence="2 3" id="KW-0694">RNA-binding</keyword>
<sequence length="245" mass="26584">MVTAEVLTEKETGRSRGMGFITFKTEAGLTAALEFDGTDYGGRSLKVSRAVGKSAGKGGKDGPVSLATRLEVFIKCLSPSVTQDNLWTDFGECGKITKLNMPTDSSDKCKGFAWITFRSAEARDKAIKFNGEAYMGRKLIVEKSGQHEPGKKGGGKGQLEVFVKNMTYETKEADLRTVMEKCGGIARLNMPTADEGRCMGFAWVTFTDKEALEKALAVNDQELCGRRLFIEVSGQHKGKGKGKGK</sequence>
<dbReference type="AlphaFoldDB" id="A0A813G937"/>
<dbReference type="InterPro" id="IPR035979">
    <property type="entry name" value="RBD_domain_sf"/>
</dbReference>
<reference evidence="5" key="1">
    <citation type="submission" date="2021-02" db="EMBL/GenBank/DDBJ databases">
        <authorList>
            <person name="Dougan E. K."/>
            <person name="Rhodes N."/>
            <person name="Thang M."/>
            <person name="Chan C."/>
        </authorList>
    </citation>
    <scope>NUCLEOTIDE SEQUENCE</scope>
</reference>
<feature type="domain" description="RRM" evidence="4">
    <location>
        <begin position="159"/>
        <end position="235"/>
    </location>
</feature>
<dbReference type="OrthoDB" id="439808at2759"/>